<protein>
    <submittedName>
        <fullName evidence="3">Phage terminase large subunit</fullName>
    </submittedName>
</protein>
<dbReference type="NCBIfam" id="TIGR01547">
    <property type="entry name" value="phage_term_2"/>
    <property type="match status" value="1"/>
</dbReference>
<evidence type="ECO:0000259" key="1">
    <source>
        <dbReference type="Pfam" id="PF04466"/>
    </source>
</evidence>
<feature type="domain" description="Phage terminase large subunit N-terminal" evidence="1">
    <location>
        <begin position="23"/>
        <end position="216"/>
    </location>
</feature>
<feature type="domain" description="Phage terminase large subunit C-terminal" evidence="2">
    <location>
        <begin position="251"/>
        <end position="388"/>
    </location>
</feature>
<dbReference type="Gene3D" id="3.40.50.300">
    <property type="entry name" value="P-loop containing nucleotide triphosphate hydrolases"/>
    <property type="match status" value="1"/>
</dbReference>
<dbReference type="Proteomes" id="UP000198670">
    <property type="component" value="Unassembled WGS sequence"/>
</dbReference>
<keyword evidence="4" id="KW-1185">Reference proteome</keyword>
<dbReference type="InterPro" id="IPR006437">
    <property type="entry name" value="Phage_terminase_lsu"/>
</dbReference>
<dbReference type="InterPro" id="IPR052380">
    <property type="entry name" value="Viral_DNA_packaging_terminase"/>
</dbReference>
<dbReference type="InterPro" id="IPR035413">
    <property type="entry name" value="Terminase_L_C"/>
</dbReference>
<sequence length="413" mass="48103">MLGITTKVHNDLWESYRSKAFNVFVLEGGSRSSKTHSIIQFWIKWAFLRKGRSTRVAVCRLKGTWLEATVLKDFIDVLQSVGLYNPKNHNKTKKVIKLFDTEFWFIGLDDSQKIHGFKSDAFWINEAVEAGYDDYAQLMQRCNGFAILDYNPSFEEHWVYDRILQRPRTYYNHSTMLDNPLISRNAKEQILSYEPTEENYKNGTADERKWKIYGLGQRAALEGLVFEYGVHWDIIKEVPAWAKKIHRWGLDFGYTNDPTAIGDHFWTGSTNEVWLDELCYKTQMLNTDIGKILKDNGLVGIKGYADSSEPKSIDEIFKMGLNVHPVDKPQGSVNTGIDIMKRHKIHITERSLNFIKEWRNYTWQQDKNGKWLNVPCDTNNHGIDESRYVFFMEKAQKSERTSKNVSKASLGFY</sequence>
<dbReference type="PANTHER" id="PTHR39184">
    <property type="match status" value="1"/>
</dbReference>
<organism evidence="3 4">
    <name type="scientific">Parapedobacter indicus</name>
    <dbReference type="NCBI Taxonomy" id="1477437"/>
    <lineage>
        <taxon>Bacteria</taxon>
        <taxon>Pseudomonadati</taxon>
        <taxon>Bacteroidota</taxon>
        <taxon>Sphingobacteriia</taxon>
        <taxon>Sphingobacteriales</taxon>
        <taxon>Sphingobacteriaceae</taxon>
        <taxon>Parapedobacter</taxon>
    </lineage>
</organism>
<dbReference type="InterPro" id="IPR027417">
    <property type="entry name" value="P-loop_NTPase"/>
</dbReference>
<gene>
    <name evidence="3" type="ORF">SAMN05444682_115153</name>
</gene>
<dbReference type="Pfam" id="PF04466">
    <property type="entry name" value="Terminase_3"/>
    <property type="match status" value="1"/>
</dbReference>
<dbReference type="RefSeq" id="WP_090632162.1">
    <property type="nucleotide sequence ID" value="NZ_FOQO01000015.1"/>
</dbReference>
<name>A0A1I3V1W3_9SPHI</name>
<accession>A0A1I3V1W3</accession>
<evidence type="ECO:0000259" key="2">
    <source>
        <dbReference type="Pfam" id="PF17288"/>
    </source>
</evidence>
<dbReference type="STRING" id="1477437.SAMN05444682_115153"/>
<evidence type="ECO:0000313" key="4">
    <source>
        <dbReference type="Proteomes" id="UP000198670"/>
    </source>
</evidence>
<dbReference type="Gene3D" id="3.30.420.280">
    <property type="match status" value="1"/>
</dbReference>
<proteinExistence type="predicted"/>
<dbReference type="Pfam" id="PF17288">
    <property type="entry name" value="Terminase_3C"/>
    <property type="match status" value="1"/>
</dbReference>
<evidence type="ECO:0000313" key="3">
    <source>
        <dbReference type="EMBL" id="SFJ89225.1"/>
    </source>
</evidence>
<dbReference type="AlphaFoldDB" id="A0A1I3V1W3"/>
<dbReference type="InterPro" id="IPR035412">
    <property type="entry name" value="Terminase_L_N"/>
</dbReference>
<dbReference type="PANTHER" id="PTHR39184:SF1">
    <property type="entry name" value="PBSX PHAGE TERMINASE LARGE SUBUNIT"/>
    <property type="match status" value="1"/>
</dbReference>
<dbReference type="OrthoDB" id="9768556at2"/>
<dbReference type="EMBL" id="FOQO01000015">
    <property type="protein sequence ID" value="SFJ89225.1"/>
    <property type="molecule type" value="Genomic_DNA"/>
</dbReference>
<reference evidence="3 4" key="1">
    <citation type="submission" date="2016-10" db="EMBL/GenBank/DDBJ databases">
        <authorList>
            <person name="de Groot N.N."/>
        </authorList>
    </citation>
    <scope>NUCLEOTIDE SEQUENCE [LARGE SCALE GENOMIC DNA]</scope>
    <source>
        <strain evidence="3 4">RK1</strain>
    </source>
</reference>